<organism evidence="1 2">
    <name type="scientific">Malassezia vespertilionis</name>
    <dbReference type="NCBI Taxonomy" id="2020962"/>
    <lineage>
        <taxon>Eukaryota</taxon>
        <taxon>Fungi</taxon>
        <taxon>Dikarya</taxon>
        <taxon>Basidiomycota</taxon>
        <taxon>Ustilaginomycotina</taxon>
        <taxon>Malasseziomycetes</taxon>
        <taxon>Malasseziales</taxon>
        <taxon>Malasseziaceae</taxon>
        <taxon>Malassezia</taxon>
    </lineage>
</organism>
<dbReference type="STRING" id="2020962.A0A2N1JFQ1"/>
<evidence type="ECO:0000313" key="2">
    <source>
        <dbReference type="Proteomes" id="UP000232875"/>
    </source>
</evidence>
<dbReference type="Proteomes" id="UP000232875">
    <property type="component" value="Unassembled WGS sequence"/>
</dbReference>
<evidence type="ECO:0000313" key="1">
    <source>
        <dbReference type="EMBL" id="PKI85369.1"/>
    </source>
</evidence>
<reference evidence="1 2" key="1">
    <citation type="submission" date="2017-10" db="EMBL/GenBank/DDBJ databases">
        <title>A novel species of cold-tolerant Malassezia isolated from bats.</title>
        <authorList>
            <person name="Lorch J.M."/>
            <person name="Palmer J.M."/>
            <person name="Vanderwolf K.J."/>
            <person name="Schmidt K.Z."/>
            <person name="Verant M.L."/>
            <person name="Weller T.J."/>
            <person name="Blehert D.S."/>
        </authorList>
    </citation>
    <scope>NUCLEOTIDE SEQUENCE [LARGE SCALE GENOMIC DNA]</scope>
    <source>
        <strain evidence="1 2">NWHC:44797-103</strain>
    </source>
</reference>
<gene>
    <name evidence="1" type="ORF">MVES_000549</name>
</gene>
<dbReference type="GO" id="GO:0005634">
    <property type="term" value="C:nucleus"/>
    <property type="evidence" value="ECO:0007669"/>
    <property type="project" value="TreeGrafter"/>
</dbReference>
<sequence>MAHDAVGALLAWCAAQGVLLDDRIDVTKVRDKHEDESAWQAESGALAVCARQPIAFNDTIVVIPTSAVLSCKSSDLRHNAFFQEALQDASNDSLHLALCVLYEQLLGDASRFRDYLASFPDHIHSSLTWDKNSTECTWIQGTESARMLQRAAYYQATANPQGWCLARVAAYWDGVGSSILHAVFPGMMQCTWPKFLHAFMLVSSRAFIINVFHGLCMVPIADLFNHTDMHNVQVEAEELVCLKCGASRHKTCRVASAPVTVDIRCIEPVEKSEELINSYGDLSNAALLIKYGFVLDSKTVFEQYGYDIGYPEERAEIEHILAQCTIHFVPTDECVPSSWDSLRCLEPETMASTQRLAQEDSVYPPFCDGDLVLDFVPQAHGGRATWVLWRLCLAAALLEHEVAGIKQLHIWKRI</sequence>
<dbReference type="SUPFAM" id="SSF82199">
    <property type="entry name" value="SET domain"/>
    <property type="match status" value="1"/>
</dbReference>
<dbReference type="InterPro" id="IPR046341">
    <property type="entry name" value="SET_dom_sf"/>
</dbReference>
<accession>A0A2N1JFQ1</accession>
<dbReference type="Gene3D" id="3.90.1410.10">
    <property type="entry name" value="set domain protein methyltransferase, domain 1"/>
    <property type="match status" value="1"/>
</dbReference>
<dbReference type="EMBL" id="KZ454987">
    <property type="protein sequence ID" value="PKI85369.1"/>
    <property type="molecule type" value="Genomic_DNA"/>
</dbReference>
<proteinExistence type="predicted"/>
<dbReference type="PANTHER" id="PTHR13271">
    <property type="entry name" value="UNCHARACTERIZED PUTATIVE METHYLTRANSFERASE"/>
    <property type="match status" value="1"/>
</dbReference>
<name>A0A2N1JFQ1_9BASI</name>
<dbReference type="PANTHER" id="PTHR13271:SF34">
    <property type="entry name" value="N-LYSINE METHYLTRANSFERASE SETD6"/>
    <property type="match status" value="1"/>
</dbReference>
<dbReference type="GO" id="GO:0016279">
    <property type="term" value="F:protein-lysine N-methyltransferase activity"/>
    <property type="evidence" value="ECO:0007669"/>
    <property type="project" value="TreeGrafter"/>
</dbReference>
<dbReference type="CDD" id="cd10527">
    <property type="entry name" value="SET_LSMT"/>
    <property type="match status" value="1"/>
</dbReference>
<keyword evidence="2" id="KW-1185">Reference proteome</keyword>
<protein>
    <submittedName>
        <fullName evidence="1">Uncharacterized protein</fullName>
    </submittedName>
</protein>
<dbReference type="AlphaFoldDB" id="A0A2N1JFQ1"/>
<dbReference type="OrthoDB" id="441812at2759"/>
<dbReference type="InterPro" id="IPR050600">
    <property type="entry name" value="SETD3_SETD6_MTase"/>
</dbReference>